<dbReference type="EMBL" id="CACRXK020003364">
    <property type="protein sequence ID" value="CAB3998468.1"/>
    <property type="molecule type" value="Genomic_DNA"/>
</dbReference>
<gene>
    <name evidence="1" type="ORF">PACLA_8A012454</name>
</gene>
<feature type="non-terminal residue" evidence="1">
    <location>
        <position position="66"/>
    </location>
</feature>
<organism evidence="1 2">
    <name type="scientific">Paramuricea clavata</name>
    <name type="common">Red gorgonian</name>
    <name type="synonym">Violescent sea-whip</name>
    <dbReference type="NCBI Taxonomy" id="317549"/>
    <lineage>
        <taxon>Eukaryota</taxon>
        <taxon>Metazoa</taxon>
        <taxon>Cnidaria</taxon>
        <taxon>Anthozoa</taxon>
        <taxon>Octocorallia</taxon>
        <taxon>Malacalcyonacea</taxon>
        <taxon>Plexauridae</taxon>
        <taxon>Paramuricea</taxon>
    </lineage>
</organism>
<keyword evidence="2" id="KW-1185">Reference proteome</keyword>
<protein>
    <submittedName>
        <fullName evidence="1">Uncharacterized protein</fullName>
    </submittedName>
</protein>
<dbReference type="Proteomes" id="UP001152795">
    <property type="component" value="Unassembled WGS sequence"/>
</dbReference>
<accession>A0A6S7H2L9</accession>
<sequence length="66" mass="7266">MKTRKNQQTRTYVEGATAKSETSLNKPEQVISTTANTGHRVRGATQVLLQTATVYALNTENSRSVK</sequence>
<evidence type="ECO:0000313" key="2">
    <source>
        <dbReference type="Proteomes" id="UP001152795"/>
    </source>
</evidence>
<comment type="caution">
    <text evidence="1">The sequence shown here is derived from an EMBL/GenBank/DDBJ whole genome shotgun (WGS) entry which is preliminary data.</text>
</comment>
<reference evidence="1" key="1">
    <citation type="submission" date="2020-04" db="EMBL/GenBank/DDBJ databases">
        <authorList>
            <person name="Alioto T."/>
            <person name="Alioto T."/>
            <person name="Gomez Garrido J."/>
        </authorList>
    </citation>
    <scope>NUCLEOTIDE SEQUENCE</scope>
    <source>
        <strain evidence="1">A484AB</strain>
    </source>
</reference>
<proteinExistence type="predicted"/>
<dbReference type="AlphaFoldDB" id="A0A6S7H2L9"/>
<name>A0A6S7H2L9_PARCT</name>
<evidence type="ECO:0000313" key="1">
    <source>
        <dbReference type="EMBL" id="CAB3998468.1"/>
    </source>
</evidence>